<feature type="region of interest" description="Disordered" evidence="1">
    <location>
        <begin position="18"/>
        <end position="51"/>
    </location>
</feature>
<protein>
    <submittedName>
        <fullName evidence="2">Uncharacterized protein</fullName>
    </submittedName>
</protein>
<sequence length="209" mass="22777">MHLTWGIPNISNLSVSGSIPSCAPSSPPRLRISLRKPNRSRDQGDSGPDAEAAKRYFPDQVMSPLVTFSRSLHFPSTGVHGETVPQIVLSAEVVCRLRFPLHLIEVKGSGFYHCSPVSLCSDSGRIAMPSDAMDEECEKLSDLADDLAWTGMFSRREESASCAGQPAPRGRSEPGLTIAADSARSNLQRLCTDTKKHGHKSWLTEFIGR</sequence>
<gene>
    <name evidence="2" type="ORF">AAFF_G00002140</name>
</gene>
<evidence type="ECO:0000256" key="1">
    <source>
        <dbReference type="SAM" id="MobiDB-lite"/>
    </source>
</evidence>
<accession>A0AAD7TD02</accession>
<keyword evidence="3" id="KW-1185">Reference proteome</keyword>
<dbReference type="AlphaFoldDB" id="A0AAD7TD02"/>
<comment type="caution">
    <text evidence="2">The sequence shown here is derived from an EMBL/GenBank/DDBJ whole genome shotgun (WGS) entry which is preliminary data.</text>
</comment>
<organism evidence="2 3">
    <name type="scientific">Aldrovandia affinis</name>
    <dbReference type="NCBI Taxonomy" id="143900"/>
    <lineage>
        <taxon>Eukaryota</taxon>
        <taxon>Metazoa</taxon>
        <taxon>Chordata</taxon>
        <taxon>Craniata</taxon>
        <taxon>Vertebrata</taxon>
        <taxon>Euteleostomi</taxon>
        <taxon>Actinopterygii</taxon>
        <taxon>Neopterygii</taxon>
        <taxon>Teleostei</taxon>
        <taxon>Notacanthiformes</taxon>
        <taxon>Halosauridae</taxon>
        <taxon>Aldrovandia</taxon>
    </lineage>
</organism>
<dbReference type="EMBL" id="JAINUG010000001">
    <property type="protein sequence ID" value="KAJ8418715.1"/>
    <property type="molecule type" value="Genomic_DNA"/>
</dbReference>
<reference evidence="2" key="1">
    <citation type="journal article" date="2023" name="Science">
        <title>Genome structures resolve the early diversification of teleost fishes.</title>
        <authorList>
            <person name="Parey E."/>
            <person name="Louis A."/>
            <person name="Montfort J."/>
            <person name="Bouchez O."/>
            <person name="Roques C."/>
            <person name="Iampietro C."/>
            <person name="Lluch J."/>
            <person name="Castinel A."/>
            <person name="Donnadieu C."/>
            <person name="Desvignes T."/>
            <person name="Floi Bucao C."/>
            <person name="Jouanno E."/>
            <person name="Wen M."/>
            <person name="Mejri S."/>
            <person name="Dirks R."/>
            <person name="Jansen H."/>
            <person name="Henkel C."/>
            <person name="Chen W.J."/>
            <person name="Zahm M."/>
            <person name="Cabau C."/>
            <person name="Klopp C."/>
            <person name="Thompson A.W."/>
            <person name="Robinson-Rechavi M."/>
            <person name="Braasch I."/>
            <person name="Lecointre G."/>
            <person name="Bobe J."/>
            <person name="Postlethwait J.H."/>
            <person name="Berthelot C."/>
            <person name="Roest Crollius H."/>
            <person name="Guiguen Y."/>
        </authorList>
    </citation>
    <scope>NUCLEOTIDE SEQUENCE</scope>
    <source>
        <strain evidence="2">NC1722</strain>
    </source>
</reference>
<evidence type="ECO:0000313" key="2">
    <source>
        <dbReference type="EMBL" id="KAJ8418715.1"/>
    </source>
</evidence>
<dbReference type="Proteomes" id="UP001221898">
    <property type="component" value="Unassembled WGS sequence"/>
</dbReference>
<evidence type="ECO:0000313" key="3">
    <source>
        <dbReference type="Proteomes" id="UP001221898"/>
    </source>
</evidence>
<name>A0AAD7TD02_9TELE</name>
<proteinExistence type="predicted"/>